<dbReference type="AlphaFoldDB" id="A0A9P7QNA1"/>
<dbReference type="Proteomes" id="UP000707071">
    <property type="component" value="Unassembled WGS sequence"/>
</dbReference>
<dbReference type="GO" id="GO:1990904">
    <property type="term" value="C:ribonucleoprotein complex"/>
    <property type="evidence" value="ECO:0007669"/>
    <property type="project" value="UniProtKB-KW"/>
</dbReference>
<accession>A0A9P7QNA1</accession>
<comment type="subcellular location">
    <subcellularLocation>
        <location evidence="1">Mitochondrion</location>
    </subcellularLocation>
</comment>
<feature type="region of interest" description="Disordered" evidence="7">
    <location>
        <begin position="389"/>
        <end position="410"/>
    </location>
</feature>
<dbReference type="EMBL" id="SRRH01000122">
    <property type="protein sequence ID" value="KAG6298518.1"/>
    <property type="molecule type" value="Genomic_DNA"/>
</dbReference>
<evidence type="ECO:0000313" key="8">
    <source>
        <dbReference type="EMBL" id="KAG6298518.1"/>
    </source>
</evidence>
<dbReference type="GO" id="GO:0005840">
    <property type="term" value="C:ribosome"/>
    <property type="evidence" value="ECO:0007669"/>
    <property type="project" value="UniProtKB-KW"/>
</dbReference>
<dbReference type="Pfam" id="PF10501">
    <property type="entry name" value="Ribosomal_L50"/>
    <property type="match status" value="1"/>
</dbReference>
<sequence>MARISRMRRLASLPFASPTPSSTRPSLAACRTAISTPSTTRAASTGWLGKKIWKGEPSGSTDAHTQLAPPSNLPDEALERLPTDSLPEAILRTRLALPPNLIEITPEEDAAANDATYVPATDISELVSTSPLSTWWDQPGHWGEESEFRGFASVEKVTDKSVMEVYLRQATIEALSLRQQQESLPSAAGWVTKKWREVSRSDLDQILAAELVVQNGQASVGLGDAALIAQRLVVEEAEAEAEPETAAEVQDTAESVEAEIYEVAETNGVAARITPEEAQEMAKAWDASWKDLVLDEQLKFAIRKRIFQTTGVLVPDARLGAARTIKHILTLAVKKPTPPKLATLLEERAVFQELPNFKLHSRKLGPIDRETAVGRWKVIKEELQKRNLPVTGTAGLPPNKERQRMEGKIA</sequence>
<evidence type="ECO:0000256" key="2">
    <source>
        <dbReference type="ARBA" id="ARBA00008860"/>
    </source>
</evidence>
<proteinExistence type="inferred from homology"/>
<keyword evidence="3" id="KW-0689">Ribosomal protein</keyword>
<evidence type="ECO:0000256" key="5">
    <source>
        <dbReference type="ARBA" id="ARBA00023274"/>
    </source>
</evidence>
<evidence type="ECO:0000256" key="7">
    <source>
        <dbReference type="SAM" id="MobiDB-lite"/>
    </source>
</evidence>
<organism evidence="8 9">
    <name type="scientific">Claviceps aff. purpurea</name>
    <dbReference type="NCBI Taxonomy" id="1967640"/>
    <lineage>
        <taxon>Eukaryota</taxon>
        <taxon>Fungi</taxon>
        <taxon>Dikarya</taxon>
        <taxon>Ascomycota</taxon>
        <taxon>Pezizomycotina</taxon>
        <taxon>Sordariomycetes</taxon>
        <taxon>Hypocreomycetidae</taxon>
        <taxon>Hypocreales</taxon>
        <taxon>Clavicipitaceae</taxon>
        <taxon>Claviceps</taxon>
    </lineage>
</organism>
<dbReference type="InterPro" id="IPR018305">
    <property type="entry name" value="Ribosomal_m50"/>
</dbReference>
<reference evidence="8 9" key="1">
    <citation type="journal article" date="2020" name="bioRxiv">
        <title>Whole genome comparisons of ergot fungi reveals the divergence and evolution of species within the genus Claviceps are the result of varying mechanisms driving genome evolution and host range expansion.</title>
        <authorList>
            <person name="Wyka S.A."/>
            <person name="Mondo S.J."/>
            <person name="Liu M."/>
            <person name="Dettman J."/>
            <person name="Nalam V."/>
            <person name="Broders K.D."/>
        </authorList>
    </citation>
    <scope>NUCLEOTIDE SEQUENCE [LARGE SCALE GENOMIC DNA]</scope>
    <source>
        <strain evidence="8 9">Clav52</strain>
    </source>
</reference>
<protein>
    <recommendedName>
        <fullName evidence="6">Large ribosomal subunit protein mL50</fullName>
    </recommendedName>
</protein>
<evidence type="ECO:0000256" key="4">
    <source>
        <dbReference type="ARBA" id="ARBA00023128"/>
    </source>
</evidence>
<evidence type="ECO:0000256" key="1">
    <source>
        <dbReference type="ARBA" id="ARBA00004173"/>
    </source>
</evidence>
<comment type="similarity">
    <text evidence="2">Belongs to the mitochondrion-specific ribosomal protein mL50 family.</text>
</comment>
<keyword evidence="5" id="KW-0687">Ribonucleoprotein</keyword>
<evidence type="ECO:0000256" key="3">
    <source>
        <dbReference type="ARBA" id="ARBA00022980"/>
    </source>
</evidence>
<feature type="compositionally biased region" description="Basic and acidic residues" evidence="7">
    <location>
        <begin position="399"/>
        <end position="410"/>
    </location>
</feature>
<keyword evidence="9" id="KW-1185">Reference proteome</keyword>
<keyword evidence="4" id="KW-0496">Mitochondrion</keyword>
<feature type="region of interest" description="Disordered" evidence="7">
    <location>
        <begin position="51"/>
        <end position="76"/>
    </location>
</feature>
<dbReference type="GO" id="GO:0005739">
    <property type="term" value="C:mitochondrion"/>
    <property type="evidence" value="ECO:0007669"/>
    <property type="project" value="UniProtKB-SubCell"/>
</dbReference>
<evidence type="ECO:0000313" key="9">
    <source>
        <dbReference type="Proteomes" id="UP000707071"/>
    </source>
</evidence>
<gene>
    <name evidence="8" type="ORF">E4U09_000763</name>
</gene>
<evidence type="ECO:0000256" key="6">
    <source>
        <dbReference type="ARBA" id="ARBA00035183"/>
    </source>
</evidence>
<name>A0A9P7QNA1_9HYPO</name>
<comment type="caution">
    <text evidence="8">The sequence shown here is derived from an EMBL/GenBank/DDBJ whole genome shotgun (WGS) entry which is preliminary data.</text>
</comment>